<dbReference type="EMBL" id="AP025739">
    <property type="protein sequence ID" value="BDI33909.1"/>
    <property type="molecule type" value="Genomic_DNA"/>
</dbReference>
<evidence type="ECO:0000313" key="3">
    <source>
        <dbReference type="Proteomes" id="UP000287394"/>
    </source>
</evidence>
<gene>
    <name evidence="2" type="ORF">CCAX7_59600</name>
</gene>
<name>A0A402CZQ7_9BACT</name>
<organism evidence="2 3">
    <name type="scientific">Capsulimonas corticalis</name>
    <dbReference type="NCBI Taxonomy" id="2219043"/>
    <lineage>
        <taxon>Bacteria</taxon>
        <taxon>Bacillati</taxon>
        <taxon>Armatimonadota</taxon>
        <taxon>Armatimonadia</taxon>
        <taxon>Capsulimonadales</taxon>
        <taxon>Capsulimonadaceae</taxon>
        <taxon>Capsulimonas</taxon>
    </lineage>
</organism>
<dbReference type="RefSeq" id="WP_119322770.1">
    <property type="nucleotide sequence ID" value="NZ_AP025739.1"/>
</dbReference>
<feature type="compositionally biased region" description="Low complexity" evidence="1">
    <location>
        <begin position="49"/>
        <end position="65"/>
    </location>
</feature>
<keyword evidence="3" id="KW-1185">Reference proteome</keyword>
<evidence type="ECO:0000256" key="1">
    <source>
        <dbReference type="SAM" id="MobiDB-lite"/>
    </source>
</evidence>
<protein>
    <submittedName>
        <fullName evidence="2">Uncharacterized protein</fullName>
    </submittedName>
</protein>
<evidence type="ECO:0000313" key="2">
    <source>
        <dbReference type="EMBL" id="BDI33909.1"/>
    </source>
</evidence>
<dbReference type="KEGG" id="ccot:CCAX7_59600"/>
<dbReference type="AlphaFoldDB" id="A0A402CZQ7"/>
<sequence>MNDTDLIDQIIQLVAKARNLDICGKHAAADTVDRRIASAPRISIAQVNAPPAAQSQQQPTTAYPSAANYPPTSNFMGSLWTDLNNKVGAWTNQAVLHNNQRNIQMLSERIVGFRQDVAQNANQLPRELIRSMCAVLDQMAQQIAPYVQRRSAGRVRTLRRIRYGGVGDISGLEGMIDSLKTLTEQILGNVNPVLERSQLSQIAILENYLGQFEEGVASGYAANYQAQQYAHNSQYDYPIASQTKPAEGLSPRPQQQQSGDWYSDNGTTRELFLARCRAWGDANNGISALKGHLEDNSIPQDVMSDAIRDYGENGKPNGFAPS</sequence>
<proteinExistence type="predicted"/>
<dbReference type="Proteomes" id="UP000287394">
    <property type="component" value="Chromosome"/>
</dbReference>
<feature type="compositionally biased region" description="Polar residues" evidence="1">
    <location>
        <begin position="252"/>
        <end position="264"/>
    </location>
</feature>
<feature type="region of interest" description="Disordered" evidence="1">
    <location>
        <begin position="47"/>
        <end position="68"/>
    </location>
</feature>
<feature type="region of interest" description="Disordered" evidence="1">
    <location>
        <begin position="243"/>
        <end position="264"/>
    </location>
</feature>
<accession>A0A402CZQ7</accession>
<reference evidence="2 3" key="1">
    <citation type="journal article" date="2019" name="Int. J. Syst. Evol. Microbiol.">
        <title>Capsulimonas corticalis gen. nov., sp. nov., an aerobic capsulated bacterium, of a novel bacterial order, Capsulimonadales ord. nov., of the class Armatimonadia of the phylum Armatimonadetes.</title>
        <authorList>
            <person name="Li J."/>
            <person name="Kudo C."/>
            <person name="Tonouchi A."/>
        </authorList>
    </citation>
    <scope>NUCLEOTIDE SEQUENCE [LARGE SCALE GENOMIC DNA]</scope>
    <source>
        <strain evidence="2 3">AX-7</strain>
    </source>
</reference>